<dbReference type="CDD" id="cd00024">
    <property type="entry name" value="CD_CSD"/>
    <property type="match status" value="1"/>
</dbReference>
<dbReference type="PROSITE" id="PS50013">
    <property type="entry name" value="CHROMO_2"/>
    <property type="match status" value="1"/>
</dbReference>
<comment type="subunit">
    <text evidence="2">Component of the NuA4 histone acetyltransferase complex.</text>
</comment>
<dbReference type="Proteomes" id="UP000250266">
    <property type="component" value="Unassembled WGS sequence"/>
</dbReference>
<dbReference type="InterPro" id="IPR051219">
    <property type="entry name" value="Heterochromatin_chromo-domain"/>
</dbReference>
<dbReference type="SUPFAM" id="SSF54160">
    <property type="entry name" value="Chromo domain-like"/>
    <property type="match status" value="2"/>
</dbReference>
<evidence type="ECO:0000259" key="5">
    <source>
        <dbReference type="PROSITE" id="PS50013"/>
    </source>
</evidence>
<dbReference type="Pfam" id="PF00385">
    <property type="entry name" value="Chromo"/>
    <property type="match status" value="1"/>
</dbReference>
<dbReference type="PRINTS" id="PR00504">
    <property type="entry name" value="CHROMODOMAIN"/>
</dbReference>
<dbReference type="InterPro" id="IPR000953">
    <property type="entry name" value="Chromo/chromo_shadow_dom"/>
</dbReference>
<dbReference type="OrthoDB" id="433924at2759"/>
<keyword evidence="7" id="KW-1185">Reference proteome</keyword>
<dbReference type="InterPro" id="IPR023780">
    <property type="entry name" value="Chromo_domain"/>
</dbReference>
<evidence type="ECO:0000313" key="6">
    <source>
        <dbReference type="EMBL" id="OCK81637.1"/>
    </source>
</evidence>
<dbReference type="InterPro" id="IPR023779">
    <property type="entry name" value="Chromodomain_CS"/>
</dbReference>
<dbReference type="SMART" id="SM00298">
    <property type="entry name" value="CHROMO"/>
    <property type="match status" value="1"/>
</dbReference>
<dbReference type="AlphaFoldDB" id="A0A8E2ECT0"/>
<proteinExistence type="predicted"/>
<dbReference type="GO" id="GO:0006338">
    <property type="term" value="P:chromatin remodeling"/>
    <property type="evidence" value="ECO:0007669"/>
    <property type="project" value="UniProtKB-ARBA"/>
</dbReference>
<feature type="region of interest" description="Disordered" evidence="4">
    <location>
        <begin position="107"/>
        <end position="189"/>
    </location>
</feature>
<sequence length="248" mass="27785">MPPAISDEEVSGSEEEIPYRNKPTNDDKKDAGEDAEEEAEDDAKENGEGGGDDEGEEEYVVEKIISHAFDVDGVCKYEVKWLGYEKKSDRTWEPEANLSGAKEVLNAYHKKIGGRPEPGSKKKRKQSTGTPAEPKSTGRSRKKQKGSDDGNSVTPAKRPKEAKQWEPPQGMWEDDVLSVESVEQKPNPKTGQMELHAFILWNSQKKTQHPLNIVYKKCPQKYYESHLVFKDGEYINGGAEEGEDGKDE</sequence>
<dbReference type="Pfam" id="PF01393">
    <property type="entry name" value="Chromo_shadow"/>
    <property type="match status" value="1"/>
</dbReference>
<feature type="compositionally biased region" description="Acidic residues" evidence="4">
    <location>
        <begin position="1"/>
        <end position="16"/>
    </location>
</feature>
<dbReference type="InterPro" id="IPR017984">
    <property type="entry name" value="Chromo_dom_subgr"/>
</dbReference>
<dbReference type="PANTHER" id="PTHR22812">
    <property type="entry name" value="CHROMOBOX PROTEIN"/>
    <property type="match status" value="1"/>
</dbReference>
<organism evidence="6 7">
    <name type="scientific">Lepidopterella palustris CBS 459.81</name>
    <dbReference type="NCBI Taxonomy" id="1314670"/>
    <lineage>
        <taxon>Eukaryota</taxon>
        <taxon>Fungi</taxon>
        <taxon>Dikarya</taxon>
        <taxon>Ascomycota</taxon>
        <taxon>Pezizomycotina</taxon>
        <taxon>Dothideomycetes</taxon>
        <taxon>Pleosporomycetidae</taxon>
        <taxon>Mytilinidiales</taxon>
        <taxon>Argynnaceae</taxon>
        <taxon>Lepidopterella</taxon>
    </lineage>
</organism>
<feature type="domain" description="Chromo" evidence="5">
    <location>
        <begin position="59"/>
        <end position="120"/>
    </location>
</feature>
<name>A0A8E2ECT0_9PEZI</name>
<feature type="compositionally biased region" description="Acidic residues" evidence="4">
    <location>
        <begin position="50"/>
        <end position="59"/>
    </location>
</feature>
<gene>
    <name evidence="6" type="ORF">K432DRAFT_11089</name>
</gene>
<dbReference type="GO" id="GO:0000792">
    <property type="term" value="C:heterochromatin"/>
    <property type="evidence" value="ECO:0007669"/>
    <property type="project" value="UniProtKB-ARBA"/>
</dbReference>
<feature type="compositionally biased region" description="Acidic residues" evidence="4">
    <location>
        <begin position="33"/>
        <end position="43"/>
    </location>
</feature>
<dbReference type="EMBL" id="KV744913">
    <property type="protein sequence ID" value="OCK81637.1"/>
    <property type="molecule type" value="Genomic_DNA"/>
</dbReference>
<protein>
    <recommendedName>
        <fullName evidence="5">Chromo domain-containing protein</fullName>
    </recommendedName>
</protein>
<evidence type="ECO:0000256" key="1">
    <source>
        <dbReference type="ARBA" id="ARBA00004123"/>
    </source>
</evidence>
<feature type="compositionally biased region" description="Basic and acidic residues" evidence="4">
    <location>
        <begin position="17"/>
        <end position="32"/>
    </location>
</feature>
<evidence type="ECO:0000256" key="4">
    <source>
        <dbReference type="SAM" id="MobiDB-lite"/>
    </source>
</evidence>
<evidence type="ECO:0000256" key="3">
    <source>
        <dbReference type="ARBA" id="ARBA00023242"/>
    </source>
</evidence>
<reference evidence="6 7" key="1">
    <citation type="journal article" date="2016" name="Nat. Commun.">
        <title>Ectomycorrhizal ecology is imprinted in the genome of the dominant symbiotic fungus Cenococcum geophilum.</title>
        <authorList>
            <consortium name="DOE Joint Genome Institute"/>
            <person name="Peter M."/>
            <person name="Kohler A."/>
            <person name="Ohm R.A."/>
            <person name="Kuo A."/>
            <person name="Krutzmann J."/>
            <person name="Morin E."/>
            <person name="Arend M."/>
            <person name="Barry K.W."/>
            <person name="Binder M."/>
            <person name="Choi C."/>
            <person name="Clum A."/>
            <person name="Copeland A."/>
            <person name="Grisel N."/>
            <person name="Haridas S."/>
            <person name="Kipfer T."/>
            <person name="LaButti K."/>
            <person name="Lindquist E."/>
            <person name="Lipzen A."/>
            <person name="Maire R."/>
            <person name="Meier B."/>
            <person name="Mihaltcheva S."/>
            <person name="Molinier V."/>
            <person name="Murat C."/>
            <person name="Poggeler S."/>
            <person name="Quandt C.A."/>
            <person name="Sperisen C."/>
            <person name="Tritt A."/>
            <person name="Tisserant E."/>
            <person name="Crous P.W."/>
            <person name="Henrissat B."/>
            <person name="Nehls U."/>
            <person name="Egli S."/>
            <person name="Spatafora J.W."/>
            <person name="Grigoriev I.V."/>
            <person name="Martin F.M."/>
        </authorList>
    </citation>
    <scope>NUCLEOTIDE SEQUENCE [LARGE SCALE GENOMIC DNA]</scope>
    <source>
        <strain evidence="6 7">CBS 459.81</strain>
    </source>
</reference>
<dbReference type="PROSITE" id="PS00598">
    <property type="entry name" value="CHROMO_1"/>
    <property type="match status" value="1"/>
</dbReference>
<feature type="region of interest" description="Disordered" evidence="4">
    <location>
        <begin position="1"/>
        <end position="61"/>
    </location>
</feature>
<evidence type="ECO:0000256" key="2">
    <source>
        <dbReference type="ARBA" id="ARBA00011353"/>
    </source>
</evidence>
<dbReference type="GO" id="GO:0005634">
    <property type="term" value="C:nucleus"/>
    <property type="evidence" value="ECO:0007669"/>
    <property type="project" value="UniProtKB-SubCell"/>
</dbReference>
<dbReference type="InterPro" id="IPR008251">
    <property type="entry name" value="Chromo_shadow_dom"/>
</dbReference>
<accession>A0A8E2ECT0</accession>
<dbReference type="Gene3D" id="2.40.50.40">
    <property type="match status" value="2"/>
</dbReference>
<evidence type="ECO:0000313" key="7">
    <source>
        <dbReference type="Proteomes" id="UP000250266"/>
    </source>
</evidence>
<keyword evidence="3" id="KW-0539">Nucleus</keyword>
<comment type="subcellular location">
    <subcellularLocation>
        <location evidence="1">Nucleus</location>
    </subcellularLocation>
</comment>
<dbReference type="InterPro" id="IPR016197">
    <property type="entry name" value="Chromo-like_dom_sf"/>
</dbReference>